<dbReference type="EMBL" id="AUWU02000004">
    <property type="protein sequence ID" value="KAH0574504.1"/>
    <property type="molecule type" value="Genomic_DNA"/>
</dbReference>
<organism evidence="9">
    <name type="scientific">Spironucleus salmonicida</name>
    <dbReference type="NCBI Taxonomy" id="348837"/>
    <lineage>
        <taxon>Eukaryota</taxon>
        <taxon>Metamonada</taxon>
        <taxon>Diplomonadida</taxon>
        <taxon>Hexamitidae</taxon>
        <taxon>Hexamitinae</taxon>
        <taxon>Spironucleus</taxon>
    </lineage>
</organism>
<comment type="subcellular location">
    <subcellularLocation>
        <location evidence="1">Endoplasmic reticulum membrane</location>
        <topology evidence="1">Single-pass membrane protein</topology>
    </subcellularLocation>
</comment>
<gene>
    <name evidence="9" type="ORF">SS50377_13972</name>
    <name evidence="10" type="ORF">SS50377_24462</name>
</gene>
<evidence type="ECO:0000256" key="8">
    <source>
        <dbReference type="SAM" id="Phobius"/>
    </source>
</evidence>
<feature type="transmembrane region" description="Helical" evidence="8">
    <location>
        <begin position="6"/>
        <end position="27"/>
    </location>
</feature>
<feature type="transmembrane region" description="Helical" evidence="8">
    <location>
        <begin position="97"/>
        <end position="119"/>
    </location>
</feature>
<evidence type="ECO:0000256" key="4">
    <source>
        <dbReference type="ARBA" id="ARBA00022692"/>
    </source>
</evidence>
<reference evidence="10" key="2">
    <citation type="submission" date="2020-12" db="EMBL/GenBank/DDBJ databases">
        <title>New Spironucleus salmonicida genome in near-complete chromosomes.</title>
        <authorList>
            <person name="Xu F."/>
            <person name="Kurt Z."/>
            <person name="Jimenez-Gonzalez A."/>
            <person name="Astvaldsson A."/>
            <person name="Andersson J.O."/>
            <person name="Svard S.G."/>
        </authorList>
    </citation>
    <scope>NUCLEOTIDE SEQUENCE</scope>
    <source>
        <strain evidence="10">ATCC 50377</strain>
    </source>
</reference>
<dbReference type="PANTHER" id="PTHR12154:SF4">
    <property type="entry name" value="UDP-N-ACETYLGLUCOSAMINE TRANSFERASE SUBUNIT ALG14 HOMOLOG"/>
    <property type="match status" value="1"/>
</dbReference>
<evidence type="ECO:0000256" key="3">
    <source>
        <dbReference type="ARBA" id="ARBA00017467"/>
    </source>
</evidence>
<dbReference type="Gene3D" id="3.40.50.2000">
    <property type="entry name" value="Glycogen Phosphorylase B"/>
    <property type="match status" value="1"/>
</dbReference>
<evidence type="ECO:0000256" key="7">
    <source>
        <dbReference type="ARBA" id="ARBA00023136"/>
    </source>
</evidence>
<protein>
    <recommendedName>
        <fullName evidence="3">UDP-N-acetylglucosamine transferase subunit ALG14</fullName>
    </recommendedName>
</protein>
<dbReference type="PANTHER" id="PTHR12154">
    <property type="entry name" value="GLYCOSYL TRANSFERASE-RELATED"/>
    <property type="match status" value="1"/>
</dbReference>
<dbReference type="VEuPathDB" id="GiardiaDB:SS50377_24462"/>
<evidence type="ECO:0000256" key="5">
    <source>
        <dbReference type="ARBA" id="ARBA00022824"/>
    </source>
</evidence>
<reference evidence="9 10" key="1">
    <citation type="journal article" date="2014" name="PLoS Genet.">
        <title>The Genome of Spironucleus salmonicida Highlights a Fish Pathogen Adapted to Fluctuating Environments.</title>
        <authorList>
            <person name="Xu F."/>
            <person name="Jerlstrom-Hultqvist J."/>
            <person name="Einarsson E."/>
            <person name="Astvaldsson A."/>
            <person name="Svard S.G."/>
            <person name="Andersson J.O."/>
        </authorList>
    </citation>
    <scope>NUCLEOTIDE SEQUENCE</scope>
    <source>
        <strain evidence="10">ATCC 50377</strain>
    </source>
</reference>
<keyword evidence="5" id="KW-0256">Endoplasmic reticulum</keyword>
<proteinExistence type="inferred from homology"/>
<dbReference type="GO" id="GO:0004577">
    <property type="term" value="F:N-acetylglucosaminyldiphosphodolichol N-acetylglucosaminyltransferase activity"/>
    <property type="evidence" value="ECO:0007669"/>
    <property type="project" value="TreeGrafter"/>
</dbReference>
<accession>V6LMY2</accession>
<evidence type="ECO:0000256" key="6">
    <source>
        <dbReference type="ARBA" id="ARBA00022989"/>
    </source>
</evidence>
<dbReference type="GO" id="GO:0006488">
    <property type="term" value="P:dolichol-linked oligosaccharide biosynthetic process"/>
    <property type="evidence" value="ECO:0007669"/>
    <property type="project" value="InterPro"/>
</dbReference>
<dbReference type="OrthoDB" id="17098at2759"/>
<keyword evidence="9" id="KW-0808">Transferase</keyword>
<dbReference type="InterPro" id="IPR013969">
    <property type="entry name" value="Oligosacch_biosynth_Alg14"/>
</dbReference>
<evidence type="ECO:0000313" key="11">
    <source>
        <dbReference type="Proteomes" id="UP000018208"/>
    </source>
</evidence>
<feature type="transmembrane region" description="Helical" evidence="8">
    <location>
        <begin position="125"/>
        <end position="143"/>
    </location>
</feature>
<evidence type="ECO:0000313" key="9">
    <source>
        <dbReference type="EMBL" id="EST45990.1"/>
    </source>
</evidence>
<keyword evidence="7 8" id="KW-0472">Membrane</keyword>
<dbReference type="GO" id="GO:0043541">
    <property type="term" value="C:UDP-N-acetylglucosamine transferase complex"/>
    <property type="evidence" value="ECO:0007669"/>
    <property type="project" value="TreeGrafter"/>
</dbReference>
<keyword evidence="4 8" id="KW-0812">Transmembrane</keyword>
<keyword evidence="11" id="KW-1185">Reference proteome</keyword>
<evidence type="ECO:0000313" key="10">
    <source>
        <dbReference type="EMBL" id="KAH0574504.1"/>
    </source>
</evidence>
<evidence type="ECO:0000256" key="2">
    <source>
        <dbReference type="ARBA" id="ARBA00009731"/>
    </source>
</evidence>
<dbReference type="EMBL" id="KI546085">
    <property type="protein sequence ID" value="EST45990.1"/>
    <property type="molecule type" value="Genomic_DNA"/>
</dbReference>
<comment type="similarity">
    <text evidence="2">Belongs to the ALG14 family.</text>
</comment>
<keyword evidence="6 8" id="KW-1133">Transmembrane helix</keyword>
<dbReference type="AlphaFoldDB" id="V6LMY2"/>
<dbReference type="Pfam" id="PF08660">
    <property type="entry name" value="Alg14"/>
    <property type="match status" value="1"/>
</dbReference>
<name>V6LMY2_9EUKA</name>
<dbReference type="Proteomes" id="UP000018208">
    <property type="component" value="Unassembled WGS sequence"/>
</dbReference>
<evidence type="ECO:0000256" key="1">
    <source>
        <dbReference type="ARBA" id="ARBA00004389"/>
    </source>
</evidence>
<sequence length="206" mass="23266">MAVAVAFLGVTMLCVLAVCLTLFFKLFAKPNTSDVTMVVLGSGGHTREMLEILSHVKPKNMIFLLAETDRFSETVFLKQYPAGHFIKIPRAREVGQSYFSSIFSTIQAILGVAGVVGYYRPALLITNGPGTALPVILVCKYYTIMRKFTTKIIFFESYCRIYRKSTCGKLAGLFVNRYVSDWKQLGFNDFSKKQFDKYITLKIFPE</sequence>